<dbReference type="Gene3D" id="1.10.260.40">
    <property type="entry name" value="lambda repressor-like DNA-binding domains"/>
    <property type="match status" value="1"/>
</dbReference>
<dbReference type="Proteomes" id="UP000321118">
    <property type="component" value="Unassembled WGS sequence"/>
</dbReference>
<evidence type="ECO:0000256" key="1">
    <source>
        <dbReference type="ARBA" id="ARBA00023015"/>
    </source>
</evidence>
<accession>A0A510V865</accession>
<dbReference type="PROSITE" id="PS00356">
    <property type="entry name" value="HTH_LACI_1"/>
    <property type="match status" value="1"/>
</dbReference>
<evidence type="ECO:0000259" key="4">
    <source>
        <dbReference type="PROSITE" id="PS50932"/>
    </source>
</evidence>
<dbReference type="SUPFAM" id="SSF53822">
    <property type="entry name" value="Periplasmic binding protein-like I"/>
    <property type="match status" value="1"/>
</dbReference>
<dbReference type="SMART" id="SM00354">
    <property type="entry name" value="HTH_LACI"/>
    <property type="match status" value="1"/>
</dbReference>
<keyword evidence="2" id="KW-0238">DNA-binding</keyword>
<name>A0A510V865_9CELL</name>
<evidence type="ECO:0000313" key="6">
    <source>
        <dbReference type="Proteomes" id="UP000321118"/>
    </source>
</evidence>
<gene>
    <name evidence="5" type="ORF">CXY01_35790</name>
</gene>
<keyword evidence="1" id="KW-0805">Transcription regulation</keyword>
<sequence>MADVAERAGVSIATVSRALSGAPGVSEATRARIRSLAQDLSYTVSPDAARLARGSNGRVAVVTPDVAHWFYASMLDGIVTALHDSDLDVLLYEVQEERERRRFFDELPARRQVDALVLIALPISADEHRRLDLMGVPVVMAGGTLGEHPHVRIDDVAAGRQATAHLLAAGHERVAMINATGHWTLEYAAPSERLRGFTEALHDAGLEVDADLVVHQRWGSTGGAEGMSRLLSLTRPPTAVVAFSDEMAFGALRTLRRAAVPVPRAMSVVGIDDHALADVLDLTTVHQAVDEQGREAGRLVQQVVQDGGARSPYVTLPTQLVVRGTTGPPPRRLA</sequence>
<dbReference type="CDD" id="cd01392">
    <property type="entry name" value="HTH_LacI"/>
    <property type="match status" value="1"/>
</dbReference>
<dbReference type="Gene3D" id="3.40.50.2300">
    <property type="match status" value="2"/>
</dbReference>
<evidence type="ECO:0000256" key="3">
    <source>
        <dbReference type="ARBA" id="ARBA00023163"/>
    </source>
</evidence>
<dbReference type="InterPro" id="IPR010982">
    <property type="entry name" value="Lambda_DNA-bd_dom_sf"/>
</dbReference>
<dbReference type="SUPFAM" id="SSF47413">
    <property type="entry name" value="lambda repressor-like DNA-binding domains"/>
    <property type="match status" value="1"/>
</dbReference>
<dbReference type="PANTHER" id="PTHR30146">
    <property type="entry name" value="LACI-RELATED TRANSCRIPTIONAL REPRESSOR"/>
    <property type="match status" value="1"/>
</dbReference>
<proteinExistence type="predicted"/>
<protein>
    <submittedName>
        <fullName evidence="5">LacI family transcriptional regulator</fullName>
    </submittedName>
</protein>
<dbReference type="Pfam" id="PF13377">
    <property type="entry name" value="Peripla_BP_3"/>
    <property type="match status" value="1"/>
</dbReference>
<dbReference type="Pfam" id="PF00356">
    <property type="entry name" value="LacI"/>
    <property type="match status" value="1"/>
</dbReference>
<dbReference type="GO" id="GO:0000976">
    <property type="term" value="F:transcription cis-regulatory region binding"/>
    <property type="evidence" value="ECO:0007669"/>
    <property type="project" value="TreeGrafter"/>
</dbReference>
<organism evidence="5 6">
    <name type="scientific">Cellulomonas xylanilytica</name>
    <dbReference type="NCBI Taxonomy" id="233583"/>
    <lineage>
        <taxon>Bacteria</taxon>
        <taxon>Bacillati</taxon>
        <taxon>Actinomycetota</taxon>
        <taxon>Actinomycetes</taxon>
        <taxon>Micrococcales</taxon>
        <taxon>Cellulomonadaceae</taxon>
        <taxon>Cellulomonas</taxon>
    </lineage>
</organism>
<dbReference type="AlphaFoldDB" id="A0A510V865"/>
<evidence type="ECO:0000313" key="5">
    <source>
        <dbReference type="EMBL" id="GEK23059.1"/>
    </source>
</evidence>
<feature type="domain" description="HTH lacI-type" evidence="4">
    <location>
        <begin position="1"/>
        <end position="53"/>
    </location>
</feature>
<dbReference type="PROSITE" id="PS50932">
    <property type="entry name" value="HTH_LACI_2"/>
    <property type="match status" value="1"/>
</dbReference>
<reference evidence="5 6" key="1">
    <citation type="submission" date="2019-07" db="EMBL/GenBank/DDBJ databases">
        <title>Whole genome shotgun sequence of Cellulomonas xylanilytica NBRC 101102.</title>
        <authorList>
            <person name="Hosoyama A."/>
            <person name="Uohara A."/>
            <person name="Ohji S."/>
            <person name="Ichikawa N."/>
        </authorList>
    </citation>
    <scope>NUCLEOTIDE SEQUENCE [LARGE SCALE GENOMIC DNA]</scope>
    <source>
        <strain evidence="5 6">NBRC 101102</strain>
    </source>
</reference>
<dbReference type="InterPro" id="IPR000843">
    <property type="entry name" value="HTH_LacI"/>
</dbReference>
<dbReference type="GO" id="GO:0003700">
    <property type="term" value="F:DNA-binding transcription factor activity"/>
    <property type="evidence" value="ECO:0007669"/>
    <property type="project" value="TreeGrafter"/>
</dbReference>
<keyword evidence="3" id="KW-0804">Transcription</keyword>
<comment type="caution">
    <text evidence="5">The sequence shown here is derived from an EMBL/GenBank/DDBJ whole genome shotgun (WGS) entry which is preliminary data.</text>
</comment>
<keyword evidence="6" id="KW-1185">Reference proteome</keyword>
<dbReference type="InterPro" id="IPR046335">
    <property type="entry name" value="LacI/GalR-like_sensor"/>
</dbReference>
<dbReference type="InterPro" id="IPR028082">
    <property type="entry name" value="Peripla_BP_I"/>
</dbReference>
<evidence type="ECO:0000256" key="2">
    <source>
        <dbReference type="ARBA" id="ARBA00023125"/>
    </source>
</evidence>
<dbReference type="PANTHER" id="PTHR30146:SF153">
    <property type="entry name" value="LACTOSE OPERON REPRESSOR"/>
    <property type="match status" value="1"/>
</dbReference>
<dbReference type="EMBL" id="BJUB01000013">
    <property type="protein sequence ID" value="GEK23059.1"/>
    <property type="molecule type" value="Genomic_DNA"/>
</dbReference>
<dbReference type="CDD" id="cd06267">
    <property type="entry name" value="PBP1_LacI_sugar_binding-like"/>
    <property type="match status" value="1"/>
</dbReference>